<reference evidence="1 2" key="1">
    <citation type="journal article" date="2021" name="J. Hered.">
        <title>A chromosome-level genome assembly of the parasitoid wasp, Cotesia glomerata (Hymenoptera: Braconidae).</title>
        <authorList>
            <person name="Pinto B.J."/>
            <person name="Weis J.J."/>
            <person name="Gamble T."/>
            <person name="Ode P.J."/>
            <person name="Paul R."/>
            <person name="Zaspel J.M."/>
        </authorList>
    </citation>
    <scope>NUCLEOTIDE SEQUENCE [LARGE SCALE GENOMIC DNA]</scope>
    <source>
        <strain evidence="1">CgM1</strain>
    </source>
</reference>
<sequence length="216" mass="24773">MGVGTSVHQSVTQEWLMSESHRIIRQLSSLISVTREIVITELDNLDNRAQIEIVRAIAYTRDYLVELASMDEIAKMCVDKKTPELDNMQRTMKEALVVCYKKYTVELDKICEERLKLHNDAIQLKDQADKVVEDCMRSENRLACLHKNISALAANVSALAKKIDCNFCMEYKVKRRIIMKLLECDRKILQKVLKAGSSIIGDVKKCIERNDIPEVN</sequence>
<proteinExistence type="predicted"/>
<gene>
    <name evidence="1" type="ORF">KQX54_020658</name>
</gene>
<evidence type="ECO:0000313" key="1">
    <source>
        <dbReference type="EMBL" id="KAH0568387.1"/>
    </source>
</evidence>
<dbReference type="Proteomes" id="UP000826195">
    <property type="component" value="Unassembled WGS sequence"/>
</dbReference>
<accession>A0AAV7J8R1</accession>
<keyword evidence="2" id="KW-1185">Reference proteome</keyword>
<organism evidence="1 2">
    <name type="scientific">Cotesia glomerata</name>
    <name type="common">Lepidopteran parasitic wasp</name>
    <name type="synonym">Apanteles glomeratus</name>
    <dbReference type="NCBI Taxonomy" id="32391"/>
    <lineage>
        <taxon>Eukaryota</taxon>
        <taxon>Metazoa</taxon>
        <taxon>Ecdysozoa</taxon>
        <taxon>Arthropoda</taxon>
        <taxon>Hexapoda</taxon>
        <taxon>Insecta</taxon>
        <taxon>Pterygota</taxon>
        <taxon>Neoptera</taxon>
        <taxon>Endopterygota</taxon>
        <taxon>Hymenoptera</taxon>
        <taxon>Apocrita</taxon>
        <taxon>Ichneumonoidea</taxon>
        <taxon>Braconidae</taxon>
        <taxon>Microgastrinae</taxon>
        <taxon>Cotesia</taxon>
    </lineage>
</organism>
<dbReference type="AlphaFoldDB" id="A0AAV7J8R1"/>
<dbReference type="EMBL" id="JAHXZJ010000001">
    <property type="protein sequence ID" value="KAH0568387.1"/>
    <property type="molecule type" value="Genomic_DNA"/>
</dbReference>
<protein>
    <submittedName>
        <fullName evidence="1">Uncharacterized protein</fullName>
    </submittedName>
</protein>
<comment type="caution">
    <text evidence="1">The sequence shown here is derived from an EMBL/GenBank/DDBJ whole genome shotgun (WGS) entry which is preliminary data.</text>
</comment>
<name>A0AAV7J8R1_COTGL</name>
<evidence type="ECO:0000313" key="2">
    <source>
        <dbReference type="Proteomes" id="UP000826195"/>
    </source>
</evidence>